<proteinExistence type="predicted"/>
<dbReference type="STRING" id="1385511.GCA_000425225_02279"/>
<dbReference type="AlphaFoldDB" id="A0A0A5FYP5"/>
<dbReference type="EMBL" id="AVPF01000035">
    <property type="protein sequence ID" value="KGX85936.1"/>
    <property type="molecule type" value="Genomic_DNA"/>
</dbReference>
<organism evidence="1 2">
    <name type="scientific">Pontibacillus marinus BH030004 = DSM 16465</name>
    <dbReference type="NCBI Taxonomy" id="1385511"/>
    <lineage>
        <taxon>Bacteria</taxon>
        <taxon>Bacillati</taxon>
        <taxon>Bacillota</taxon>
        <taxon>Bacilli</taxon>
        <taxon>Bacillales</taxon>
        <taxon>Bacillaceae</taxon>
        <taxon>Pontibacillus</taxon>
    </lineage>
</organism>
<reference evidence="1 2" key="1">
    <citation type="submission" date="2013-08" db="EMBL/GenBank/DDBJ databases">
        <authorList>
            <person name="Huang J."/>
            <person name="Wang G."/>
        </authorList>
    </citation>
    <scope>NUCLEOTIDE SEQUENCE [LARGE SCALE GENOMIC DNA]</scope>
    <source>
        <strain evidence="1 2">BH030004</strain>
    </source>
</reference>
<dbReference type="Proteomes" id="UP000030403">
    <property type="component" value="Unassembled WGS sequence"/>
</dbReference>
<dbReference type="RefSeq" id="WP_027448744.1">
    <property type="nucleotide sequence ID" value="NZ_KE384336.1"/>
</dbReference>
<protein>
    <recommendedName>
        <fullName evidence="3">Lipoprotein</fullName>
    </recommendedName>
</protein>
<keyword evidence="2" id="KW-1185">Reference proteome</keyword>
<evidence type="ECO:0000313" key="1">
    <source>
        <dbReference type="EMBL" id="KGX85936.1"/>
    </source>
</evidence>
<dbReference type="PROSITE" id="PS51257">
    <property type="entry name" value="PROKAR_LIPOPROTEIN"/>
    <property type="match status" value="1"/>
</dbReference>
<accession>A0A0A5FYP5</accession>
<comment type="caution">
    <text evidence="1">The sequence shown here is derived from an EMBL/GenBank/DDBJ whole genome shotgun (WGS) entry which is preliminary data.</text>
</comment>
<name>A0A0A5FYP5_9BACI</name>
<evidence type="ECO:0008006" key="3">
    <source>
        <dbReference type="Google" id="ProtNLM"/>
    </source>
</evidence>
<evidence type="ECO:0000313" key="2">
    <source>
        <dbReference type="Proteomes" id="UP000030403"/>
    </source>
</evidence>
<gene>
    <name evidence="1" type="ORF">N783_13165</name>
</gene>
<sequence length="168" mass="19607">MKRVLFLFMFLILFIAGCNQKISSSPVLVDLQEIDEAIEDYVKDTYEDDDFVSTVIEEEKEEPRYFCSYMTTGYETNSNKLQVDVYGGVLCHHTTEDSKYGKQVFVSPIMFTLDLRATLGYDVISHKIPTEEEPWEDFAPEKYLFDRGSLDSRLGHLVYEKANEFYDR</sequence>